<dbReference type="STRING" id="264697.ABE28_020380"/>
<proteinExistence type="predicted"/>
<evidence type="ECO:0000313" key="2">
    <source>
        <dbReference type="Proteomes" id="UP000077926"/>
    </source>
</evidence>
<dbReference type="InterPro" id="IPR007344">
    <property type="entry name" value="GrpB/CoaE"/>
</dbReference>
<reference evidence="1 2" key="1">
    <citation type="submission" date="2016-08" db="EMBL/GenBank/DDBJ databases">
        <title>Complete genome sequence of Bacillus muralis G25-68, a strain with toxicity to nematodes.</title>
        <authorList>
            <person name="Zheng Z."/>
        </authorList>
    </citation>
    <scope>NUCLEOTIDE SEQUENCE [LARGE SCALE GENOMIC DNA]</scope>
    <source>
        <strain evidence="1 2">G25-68</strain>
    </source>
</reference>
<keyword evidence="2" id="KW-1185">Reference proteome</keyword>
<dbReference type="PANTHER" id="PTHR34822">
    <property type="entry name" value="GRPB DOMAIN PROTEIN (AFU_ORTHOLOGUE AFUA_1G01530)"/>
    <property type="match status" value="1"/>
</dbReference>
<organism evidence="1 2">
    <name type="scientific">Peribacillus muralis</name>
    <dbReference type="NCBI Taxonomy" id="264697"/>
    <lineage>
        <taxon>Bacteria</taxon>
        <taxon>Bacillati</taxon>
        <taxon>Bacillota</taxon>
        <taxon>Bacilli</taxon>
        <taxon>Bacillales</taxon>
        <taxon>Bacillaceae</taxon>
        <taxon>Peribacillus</taxon>
    </lineage>
</organism>
<gene>
    <name evidence="1" type="ORF">ABE28_020380</name>
</gene>
<dbReference type="Gene3D" id="3.30.460.10">
    <property type="entry name" value="Beta Polymerase, domain 2"/>
    <property type="match status" value="1"/>
</dbReference>
<dbReference type="SUPFAM" id="SSF81301">
    <property type="entry name" value="Nucleotidyltransferase"/>
    <property type="match status" value="1"/>
</dbReference>
<dbReference type="Pfam" id="PF04229">
    <property type="entry name" value="GrpB"/>
    <property type="match status" value="1"/>
</dbReference>
<evidence type="ECO:0000313" key="1">
    <source>
        <dbReference type="EMBL" id="AOH56732.1"/>
    </source>
</evidence>
<dbReference type="Proteomes" id="UP000077926">
    <property type="component" value="Chromosome"/>
</dbReference>
<accession>A0A1B3XU35</accession>
<protein>
    <recommendedName>
        <fullName evidence="3">Glutamate-rich protein GrpB</fullName>
    </recommendedName>
</protein>
<dbReference type="OrthoDB" id="9799092at2"/>
<dbReference type="AlphaFoldDB" id="A0A1B3XU35"/>
<dbReference type="InterPro" id="IPR043519">
    <property type="entry name" value="NT_sf"/>
</dbReference>
<evidence type="ECO:0008006" key="3">
    <source>
        <dbReference type="Google" id="ProtNLM"/>
    </source>
</evidence>
<name>A0A1B3XU35_9BACI</name>
<dbReference type="RefSeq" id="WP_064462703.1">
    <property type="nucleotide sequence ID" value="NZ_CP017080.1"/>
</dbReference>
<sequence length="185" mass="21963">MEKQIIIEQYNPNWISEFHQEKTRIMTVLHGHRLYIEHIGSTSVKGLAAKPVLDIMAAVRHLDEVESFIQPLRSIGYEFIPHKEFPDRRFFRKGQWRAGTHHLHFYIFGSEQWKDQLSFRDYLSAHPEVRKQYQQLKQHLAEKHPNDRTRYTEAKAPFIQNVLKKANEEVPHPQIEGINVDDDTI</sequence>
<dbReference type="EMBL" id="CP017080">
    <property type="protein sequence ID" value="AOH56732.1"/>
    <property type="molecule type" value="Genomic_DNA"/>
</dbReference>
<dbReference type="KEGG" id="bmur:ABE28_020380"/>
<dbReference type="PANTHER" id="PTHR34822:SF1">
    <property type="entry name" value="GRPB FAMILY PROTEIN"/>
    <property type="match status" value="1"/>
</dbReference>